<gene>
    <name evidence="1" type="ORF">M9Y10_003772</name>
</gene>
<dbReference type="EMBL" id="JAPFFF010000010">
    <property type="protein sequence ID" value="KAK8881045.1"/>
    <property type="molecule type" value="Genomic_DNA"/>
</dbReference>
<organism evidence="1 2">
    <name type="scientific">Tritrichomonas musculus</name>
    <dbReference type="NCBI Taxonomy" id="1915356"/>
    <lineage>
        <taxon>Eukaryota</taxon>
        <taxon>Metamonada</taxon>
        <taxon>Parabasalia</taxon>
        <taxon>Tritrichomonadida</taxon>
        <taxon>Tritrichomonadidae</taxon>
        <taxon>Tritrichomonas</taxon>
    </lineage>
</organism>
<evidence type="ECO:0000313" key="1">
    <source>
        <dbReference type="EMBL" id="KAK8881045.1"/>
    </source>
</evidence>
<proteinExistence type="predicted"/>
<keyword evidence="2" id="KW-1185">Reference proteome</keyword>
<reference evidence="1 2" key="1">
    <citation type="submission" date="2024-04" db="EMBL/GenBank/DDBJ databases">
        <title>Tritrichomonas musculus Genome.</title>
        <authorList>
            <person name="Alves-Ferreira E."/>
            <person name="Grigg M."/>
            <person name="Lorenzi H."/>
            <person name="Galac M."/>
        </authorList>
    </citation>
    <scope>NUCLEOTIDE SEQUENCE [LARGE SCALE GENOMIC DNA]</scope>
    <source>
        <strain evidence="1 2">EAF2021</strain>
    </source>
</reference>
<sequence length="61" mass="7025">MGNGCQGFDLLDQCIYQLVKEQITKEILEKFNKEEVPVSGRSHPGGSCFCQKWNVEYKKEN</sequence>
<accession>A0ABR2JT31</accession>
<comment type="caution">
    <text evidence="1">The sequence shown here is derived from an EMBL/GenBank/DDBJ whole genome shotgun (WGS) entry which is preliminary data.</text>
</comment>
<dbReference type="Proteomes" id="UP001470230">
    <property type="component" value="Unassembled WGS sequence"/>
</dbReference>
<protein>
    <submittedName>
        <fullName evidence="1">Uncharacterized protein</fullName>
    </submittedName>
</protein>
<evidence type="ECO:0000313" key="2">
    <source>
        <dbReference type="Proteomes" id="UP001470230"/>
    </source>
</evidence>
<name>A0ABR2JT31_9EUKA</name>